<proteinExistence type="inferred from homology"/>
<keyword evidence="3" id="KW-0274">FAD</keyword>
<dbReference type="InterPro" id="IPR020946">
    <property type="entry name" value="Flavin_mOase-like"/>
</dbReference>
<keyword evidence="2" id="KW-0285">Flavoprotein</keyword>
<dbReference type="AlphaFoldDB" id="A0A9N9IUA2"/>
<dbReference type="Proteomes" id="UP000789342">
    <property type="component" value="Unassembled WGS sequence"/>
</dbReference>
<keyword evidence="4" id="KW-0560">Oxidoreductase</keyword>
<evidence type="ECO:0000256" key="2">
    <source>
        <dbReference type="ARBA" id="ARBA00022630"/>
    </source>
</evidence>
<dbReference type="OrthoDB" id="66881at2759"/>
<evidence type="ECO:0000313" key="5">
    <source>
        <dbReference type="EMBL" id="CAG8750962.1"/>
    </source>
</evidence>
<dbReference type="Pfam" id="PF00743">
    <property type="entry name" value="FMO-like"/>
    <property type="match status" value="1"/>
</dbReference>
<dbReference type="GO" id="GO:0004499">
    <property type="term" value="F:N,N-dimethylaniline monooxygenase activity"/>
    <property type="evidence" value="ECO:0007669"/>
    <property type="project" value="InterPro"/>
</dbReference>
<evidence type="ECO:0000256" key="3">
    <source>
        <dbReference type="ARBA" id="ARBA00022827"/>
    </source>
</evidence>
<accession>A0A9N9IUA2</accession>
<organism evidence="5 6">
    <name type="scientific">Acaulospora morrowiae</name>
    <dbReference type="NCBI Taxonomy" id="94023"/>
    <lineage>
        <taxon>Eukaryota</taxon>
        <taxon>Fungi</taxon>
        <taxon>Fungi incertae sedis</taxon>
        <taxon>Mucoromycota</taxon>
        <taxon>Glomeromycotina</taxon>
        <taxon>Glomeromycetes</taxon>
        <taxon>Diversisporales</taxon>
        <taxon>Acaulosporaceae</taxon>
        <taxon>Acaulospora</taxon>
    </lineage>
</organism>
<dbReference type="EMBL" id="CAJVPV010035449">
    <property type="protein sequence ID" value="CAG8750962.1"/>
    <property type="molecule type" value="Genomic_DNA"/>
</dbReference>
<reference evidence="5" key="1">
    <citation type="submission" date="2021-06" db="EMBL/GenBank/DDBJ databases">
        <authorList>
            <person name="Kallberg Y."/>
            <person name="Tangrot J."/>
            <person name="Rosling A."/>
        </authorList>
    </citation>
    <scope>NUCLEOTIDE SEQUENCE</scope>
    <source>
        <strain evidence="5">CL551</strain>
    </source>
</reference>
<dbReference type="Gene3D" id="3.50.50.60">
    <property type="entry name" value="FAD/NAD(P)-binding domain"/>
    <property type="match status" value="1"/>
</dbReference>
<keyword evidence="6" id="KW-1185">Reference proteome</keyword>
<dbReference type="PANTHER" id="PTHR23023">
    <property type="entry name" value="DIMETHYLANILINE MONOOXYGENASE"/>
    <property type="match status" value="1"/>
</dbReference>
<dbReference type="InterPro" id="IPR036188">
    <property type="entry name" value="FAD/NAD-bd_sf"/>
</dbReference>
<comment type="similarity">
    <text evidence="1">Belongs to the FMO family.</text>
</comment>
<evidence type="ECO:0000256" key="1">
    <source>
        <dbReference type="ARBA" id="ARBA00009183"/>
    </source>
</evidence>
<evidence type="ECO:0000313" key="6">
    <source>
        <dbReference type="Proteomes" id="UP000789342"/>
    </source>
</evidence>
<dbReference type="SUPFAM" id="SSF51905">
    <property type="entry name" value="FAD/NAD(P)-binding domain"/>
    <property type="match status" value="1"/>
</dbReference>
<dbReference type="InterPro" id="IPR050346">
    <property type="entry name" value="FMO-like"/>
</dbReference>
<evidence type="ECO:0000256" key="4">
    <source>
        <dbReference type="ARBA" id="ARBA00023002"/>
    </source>
</evidence>
<sequence>MKKPRIAVIGAGSSGLAATKQCLDDELEPVCFEQSSYTGGLWKYVDIDNTENKDPHSSIFKS</sequence>
<feature type="non-terminal residue" evidence="5">
    <location>
        <position position="1"/>
    </location>
</feature>
<dbReference type="GO" id="GO:0050660">
    <property type="term" value="F:flavin adenine dinucleotide binding"/>
    <property type="evidence" value="ECO:0007669"/>
    <property type="project" value="InterPro"/>
</dbReference>
<protein>
    <submittedName>
        <fullName evidence="5">1144_t:CDS:1</fullName>
    </submittedName>
</protein>
<name>A0A9N9IUA2_9GLOM</name>
<comment type="caution">
    <text evidence="5">The sequence shown here is derived from an EMBL/GenBank/DDBJ whole genome shotgun (WGS) entry which is preliminary data.</text>
</comment>
<dbReference type="GO" id="GO:0050661">
    <property type="term" value="F:NADP binding"/>
    <property type="evidence" value="ECO:0007669"/>
    <property type="project" value="InterPro"/>
</dbReference>
<gene>
    <name evidence="5" type="ORF">AMORRO_LOCUS15343</name>
</gene>